<organism evidence="10 11">
    <name type="scientific">Selenomonas ruminantium</name>
    <dbReference type="NCBI Taxonomy" id="971"/>
    <lineage>
        <taxon>Bacteria</taxon>
        <taxon>Bacillati</taxon>
        <taxon>Bacillota</taxon>
        <taxon>Negativicutes</taxon>
        <taxon>Selenomonadales</taxon>
        <taxon>Selenomonadaceae</taxon>
        <taxon>Selenomonas</taxon>
    </lineage>
</organism>
<keyword evidence="4 7" id="KW-0408">Iron</keyword>
<dbReference type="SFLD" id="SFLDG01280">
    <property type="entry name" value="HydE/PylB-like"/>
    <property type="match status" value="1"/>
</dbReference>
<dbReference type="SMART" id="SM00729">
    <property type="entry name" value="Elp3"/>
    <property type="match status" value="1"/>
</dbReference>
<dbReference type="InterPro" id="IPR013785">
    <property type="entry name" value="Aldolase_TIM"/>
</dbReference>
<dbReference type="Proteomes" id="UP000182958">
    <property type="component" value="Unassembled WGS sequence"/>
</dbReference>
<dbReference type="NCBIfam" id="TIGR03956">
    <property type="entry name" value="rSAM_HydE"/>
    <property type="match status" value="1"/>
</dbReference>
<keyword evidence="5 7" id="KW-0411">Iron-sulfur</keyword>
<dbReference type="CDD" id="cd01335">
    <property type="entry name" value="Radical_SAM"/>
    <property type="match status" value="1"/>
</dbReference>
<dbReference type="SFLD" id="SFLDF00348">
    <property type="entry name" value="FeFe_hydrogenase_maturase_(Hyd"/>
    <property type="match status" value="1"/>
</dbReference>
<dbReference type="SFLD" id="SFLDG01082">
    <property type="entry name" value="B12-binding_domain_containing"/>
    <property type="match status" value="1"/>
</dbReference>
<protein>
    <submittedName>
        <fullName evidence="10">Biotin synthase</fullName>
    </submittedName>
</protein>
<dbReference type="InterPro" id="IPR010722">
    <property type="entry name" value="BATS_dom"/>
</dbReference>
<feature type="binding site" evidence="8">
    <location>
        <position position="183"/>
    </location>
    <ligand>
        <name>S-adenosyl-L-methionine</name>
        <dbReference type="ChEBI" id="CHEBI:59789"/>
    </ligand>
</feature>
<dbReference type="GO" id="GO:0051539">
    <property type="term" value="F:4 iron, 4 sulfur cluster binding"/>
    <property type="evidence" value="ECO:0007669"/>
    <property type="project" value="UniProtKB-KW"/>
</dbReference>
<dbReference type="PANTHER" id="PTHR43726">
    <property type="entry name" value="3-METHYLORNITHINE SYNTHASE"/>
    <property type="match status" value="1"/>
</dbReference>
<evidence type="ECO:0000256" key="5">
    <source>
        <dbReference type="ARBA" id="ARBA00023014"/>
    </source>
</evidence>
<dbReference type="InterPro" id="IPR034422">
    <property type="entry name" value="HydE/PylB-like"/>
</dbReference>
<dbReference type="EMBL" id="FPJA01000004">
    <property type="protein sequence ID" value="SFW19060.1"/>
    <property type="molecule type" value="Genomic_DNA"/>
</dbReference>
<feature type="binding site" evidence="8">
    <location>
        <position position="162"/>
    </location>
    <ligand>
        <name>S-adenosyl-L-methionine</name>
        <dbReference type="ChEBI" id="CHEBI:59789"/>
    </ligand>
</feature>
<feature type="domain" description="Radical SAM core" evidence="9">
    <location>
        <begin position="48"/>
        <end position="271"/>
    </location>
</feature>
<dbReference type="PIRSF" id="PIRSF004762">
    <property type="entry name" value="CHP00423"/>
    <property type="match status" value="1"/>
</dbReference>
<dbReference type="Pfam" id="PF04055">
    <property type="entry name" value="Radical_SAM"/>
    <property type="match status" value="1"/>
</dbReference>
<feature type="binding site" evidence="8">
    <location>
        <position position="137"/>
    </location>
    <ligand>
        <name>(3R)-3-methyl-D-ornithine</name>
        <dbReference type="ChEBI" id="CHEBI:64642"/>
    </ligand>
</feature>
<accession>A0A1K1M7C7</accession>
<dbReference type="GO" id="GO:0044272">
    <property type="term" value="P:sulfur compound biosynthetic process"/>
    <property type="evidence" value="ECO:0007669"/>
    <property type="project" value="UniProtKB-ARBA"/>
</dbReference>
<keyword evidence="3" id="KW-0479">Metal-binding</keyword>
<dbReference type="SFLD" id="SFLDG01060">
    <property type="entry name" value="BATS_domain_containing"/>
    <property type="match status" value="1"/>
</dbReference>
<dbReference type="InterPro" id="IPR024021">
    <property type="entry name" value="FeFe-hyd_HydE_rSAM"/>
</dbReference>
<dbReference type="GO" id="GO:0042364">
    <property type="term" value="P:water-soluble vitamin biosynthetic process"/>
    <property type="evidence" value="ECO:0007669"/>
    <property type="project" value="UniProtKB-ARBA"/>
</dbReference>
<keyword evidence="1 7" id="KW-0004">4Fe-4S</keyword>
<comment type="cofactor">
    <cofactor evidence="7">
        <name>[4Fe-4S] cluster</name>
        <dbReference type="ChEBI" id="CHEBI:49883"/>
    </cofactor>
    <text evidence="7">Binds 1 [4Fe-4S] cluster. The cluster is coordinated with 3 cysteines and an exchangeable S-adenosyl-L-methionine.</text>
</comment>
<dbReference type="GO" id="GO:0016740">
    <property type="term" value="F:transferase activity"/>
    <property type="evidence" value="ECO:0007669"/>
    <property type="project" value="TreeGrafter"/>
</dbReference>
<feature type="binding site" evidence="7">
    <location>
        <position position="62"/>
    </location>
    <ligand>
        <name>[4Fe-4S] cluster</name>
        <dbReference type="ChEBI" id="CHEBI:49883"/>
        <note>4Fe-4S-S-AdoMet</note>
    </ligand>
</feature>
<evidence type="ECO:0000256" key="7">
    <source>
        <dbReference type="PIRSR" id="PIRSR004762-1"/>
    </source>
</evidence>
<dbReference type="SMART" id="SM00876">
    <property type="entry name" value="BATS"/>
    <property type="match status" value="1"/>
</dbReference>
<dbReference type="PROSITE" id="PS51918">
    <property type="entry name" value="RADICAL_SAM"/>
    <property type="match status" value="1"/>
</dbReference>
<gene>
    <name evidence="10" type="ORF">SAMN02910323_0634</name>
</gene>
<evidence type="ECO:0000256" key="2">
    <source>
        <dbReference type="ARBA" id="ARBA00022691"/>
    </source>
</evidence>
<keyword evidence="11" id="KW-1185">Reference proteome</keyword>
<name>A0A1K1M7C7_SELRU</name>
<dbReference type="Gene3D" id="3.20.20.70">
    <property type="entry name" value="Aldolase class I"/>
    <property type="match status" value="1"/>
</dbReference>
<evidence type="ECO:0000256" key="4">
    <source>
        <dbReference type="ARBA" id="ARBA00023004"/>
    </source>
</evidence>
<dbReference type="SUPFAM" id="SSF102114">
    <property type="entry name" value="Radical SAM enzymes"/>
    <property type="match status" value="1"/>
</dbReference>
<evidence type="ECO:0000259" key="9">
    <source>
        <dbReference type="PROSITE" id="PS51918"/>
    </source>
</evidence>
<evidence type="ECO:0000256" key="6">
    <source>
        <dbReference type="ARBA" id="ARBA00034078"/>
    </source>
</evidence>
<dbReference type="SFLD" id="SFLDS00029">
    <property type="entry name" value="Radical_SAM"/>
    <property type="match status" value="1"/>
</dbReference>
<feature type="binding site" evidence="7">
    <location>
        <position position="69"/>
    </location>
    <ligand>
        <name>[4Fe-4S] cluster</name>
        <dbReference type="ChEBI" id="CHEBI:49883"/>
        <note>4Fe-4S-S-AdoMet</note>
    </ligand>
</feature>
<dbReference type="GO" id="GO:0046872">
    <property type="term" value="F:metal ion binding"/>
    <property type="evidence" value="ECO:0007669"/>
    <property type="project" value="UniProtKB-KW"/>
</dbReference>
<dbReference type="RefSeq" id="WP_072305481.1">
    <property type="nucleotide sequence ID" value="NZ_FPJA01000004.1"/>
</dbReference>
<dbReference type="InterPro" id="IPR058240">
    <property type="entry name" value="rSAM_sf"/>
</dbReference>
<evidence type="ECO:0000256" key="8">
    <source>
        <dbReference type="PIRSR" id="PIRSR004762-2"/>
    </source>
</evidence>
<evidence type="ECO:0000256" key="1">
    <source>
        <dbReference type="ARBA" id="ARBA00022485"/>
    </source>
</evidence>
<dbReference type="AlphaFoldDB" id="A0A1K1M7C7"/>
<dbReference type="InterPro" id="IPR006638">
    <property type="entry name" value="Elp3/MiaA/NifB-like_rSAM"/>
</dbReference>
<feature type="binding site" evidence="7">
    <location>
        <position position="66"/>
    </location>
    <ligand>
        <name>[4Fe-4S] cluster</name>
        <dbReference type="ChEBI" id="CHEBI:49883"/>
        <note>4Fe-4S-S-AdoMet</note>
    </ligand>
</feature>
<comment type="cofactor">
    <cofactor evidence="6">
        <name>[2Fe-2S] cluster</name>
        <dbReference type="ChEBI" id="CHEBI:190135"/>
    </cofactor>
</comment>
<evidence type="ECO:0000313" key="10">
    <source>
        <dbReference type="EMBL" id="SFW19060.1"/>
    </source>
</evidence>
<dbReference type="PANTHER" id="PTHR43726:SF1">
    <property type="entry name" value="BIOTIN SYNTHASE"/>
    <property type="match status" value="1"/>
</dbReference>
<dbReference type="InterPro" id="IPR007197">
    <property type="entry name" value="rSAM"/>
</dbReference>
<evidence type="ECO:0000313" key="11">
    <source>
        <dbReference type="Proteomes" id="UP000182958"/>
    </source>
</evidence>
<reference evidence="11" key="1">
    <citation type="submission" date="2016-11" db="EMBL/GenBank/DDBJ databases">
        <authorList>
            <person name="Varghese N."/>
            <person name="Submissions S."/>
        </authorList>
    </citation>
    <scope>NUCLEOTIDE SEQUENCE [LARGE SCALE GENOMIC DNA]</scope>
    <source>
        <strain evidence="11">C3</strain>
    </source>
</reference>
<proteinExistence type="predicted"/>
<evidence type="ECO:0000256" key="3">
    <source>
        <dbReference type="ARBA" id="ARBA00022723"/>
    </source>
</evidence>
<keyword evidence="2 7" id="KW-0949">S-adenosyl-L-methionine</keyword>
<sequence>MQAVIDKLERTHNLSDDEFAALLAPLSPDDEKYLSQRACHVREKNYGKDVYIRGLIEFTNYCRNNCYYCGIRRDNAHAQRYRLTAEQILSCCHTGYQLGFRTFVLQGGEDAYFTDERLCQLIQEIKRHHADCAVTLSIGERSKESYQRLFAAGADRYLLRHETADKAHYEQLHPPAELSHSHRLQCLRDLKEIGYQVGCGMMVGSPGQTLNCLIKDLRLLQELQPEMVGIGPFIPQHDTPFAQEAGGTAAMTVRLLSIIRLLLPHVLLPSTTALGTIDPRGREKGLLAGANVLMPNLSPTEVRKKYALYDHKICTGEEAAECVRCLAARVESTGYKIVVSRGDHITKEGLYHANQSHPNPRTDHKAI</sequence>